<sequence>MTYSDEIKSIRKKCFLSQEAFARALEVSFSTVNRWENGKSKPNMSAMKKIQEFCVLHSIDFTNLEQAWNKI</sequence>
<gene>
    <name evidence="3" type="ORF">BN587_01467</name>
</gene>
<dbReference type="EMBL" id="CBGL010000007">
    <property type="protein sequence ID" value="CDD09434.1"/>
    <property type="molecule type" value="Genomic_DNA"/>
</dbReference>
<dbReference type="InterPro" id="IPR010982">
    <property type="entry name" value="Lambda_DNA-bd_dom_sf"/>
</dbReference>
<dbReference type="SMART" id="SM00530">
    <property type="entry name" value="HTH_XRE"/>
    <property type="match status" value="1"/>
</dbReference>
<dbReference type="Pfam" id="PF01381">
    <property type="entry name" value="HTH_3"/>
    <property type="match status" value="1"/>
</dbReference>
<dbReference type="RefSeq" id="WP_021720515.1">
    <property type="nucleotide sequence ID" value="NZ_FR892804.1"/>
</dbReference>
<comment type="caution">
    <text evidence="3">The sequence shown here is derived from an EMBL/GenBank/DDBJ whole genome shotgun (WGS) entry which is preliminary data.</text>
</comment>
<protein>
    <recommendedName>
        <fullName evidence="2">HTH cro/C1-type domain-containing protein</fullName>
    </recommendedName>
</protein>
<dbReference type="AlphaFoldDB" id="R6WR82"/>
<evidence type="ECO:0000259" key="2">
    <source>
        <dbReference type="PROSITE" id="PS50943"/>
    </source>
</evidence>
<dbReference type="CDD" id="cd00093">
    <property type="entry name" value="HTH_XRE"/>
    <property type="match status" value="1"/>
</dbReference>
<organism evidence="3 4">
    <name type="scientific">Phascolarctobacterium succinatutens CAG:287</name>
    <dbReference type="NCBI Taxonomy" id="1263101"/>
    <lineage>
        <taxon>Bacteria</taxon>
        <taxon>Bacillati</taxon>
        <taxon>Bacillota</taxon>
        <taxon>Negativicutes</taxon>
        <taxon>Acidaminococcales</taxon>
        <taxon>Acidaminococcaceae</taxon>
        <taxon>Phascolarctobacterium</taxon>
    </lineage>
</organism>
<accession>R6WR82</accession>
<evidence type="ECO:0000256" key="1">
    <source>
        <dbReference type="ARBA" id="ARBA00023125"/>
    </source>
</evidence>
<dbReference type="PROSITE" id="PS50943">
    <property type="entry name" value="HTH_CROC1"/>
    <property type="match status" value="1"/>
</dbReference>
<dbReference type="GO" id="GO:0003677">
    <property type="term" value="F:DNA binding"/>
    <property type="evidence" value="ECO:0007669"/>
    <property type="project" value="UniProtKB-KW"/>
</dbReference>
<reference evidence="3" key="1">
    <citation type="submission" date="2012-11" db="EMBL/GenBank/DDBJ databases">
        <title>Dependencies among metagenomic species, viruses, plasmids and units of genetic variation.</title>
        <authorList>
            <person name="Nielsen H.B."/>
            <person name="Almeida M."/>
            <person name="Juncker A.S."/>
            <person name="Rasmussen S."/>
            <person name="Li J."/>
            <person name="Sunagawa S."/>
            <person name="Plichta D."/>
            <person name="Gautier L."/>
            <person name="Le Chatelier E."/>
            <person name="Peletier E."/>
            <person name="Bonde I."/>
            <person name="Nielsen T."/>
            <person name="Manichanh C."/>
            <person name="Arumugam M."/>
            <person name="Batto J."/>
            <person name="Santos M.B.Q.D."/>
            <person name="Blom N."/>
            <person name="Borruel N."/>
            <person name="Burgdorf K.S."/>
            <person name="Boumezbeur F."/>
            <person name="Casellas F."/>
            <person name="Dore J."/>
            <person name="Guarner F."/>
            <person name="Hansen T."/>
            <person name="Hildebrand F."/>
            <person name="Kaas R.S."/>
            <person name="Kennedy S."/>
            <person name="Kristiansen K."/>
            <person name="Kultima J.R."/>
            <person name="Leonard P."/>
            <person name="Levenez F."/>
            <person name="Lund O."/>
            <person name="Moumen B."/>
            <person name="Le Paslier D."/>
            <person name="Pons N."/>
            <person name="Pedersen O."/>
            <person name="Prifti E."/>
            <person name="Qin J."/>
            <person name="Raes J."/>
            <person name="Tap J."/>
            <person name="Tims S."/>
            <person name="Ussery D.W."/>
            <person name="Yamada T."/>
            <person name="MetaHit consortium"/>
            <person name="Renault P."/>
            <person name="Sicheritz-Ponten T."/>
            <person name="Bork P."/>
            <person name="Wang J."/>
            <person name="Brunak S."/>
            <person name="Ehrlich S.D."/>
        </authorList>
    </citation>
    <scope>NUCLEOTIDE SEQUENCE [LARGE SCALE GENOMIC DNA]</scope>
</reference>
<evidence type="ECO:0000313" key="4">
    <source>
        <dbReference type="Proteomes" id="UP000014937"/>
    </source>
</evidence>
<keyword evidence="1" id="KW-0238">DNA-binding</keyword>
<evidence type="ECO:0000313" key="3">
    <source>
        <dbReference type="EMBL" id="CDD09434.1"/>
    </source>
</evidence>
<dbReference type="PANTHER" id="PTHR46558:SF11">
    <property type="entry name" value="HTH-TYPE TRANSCRIPTIONAL REGULATOR XRE"/>
    <property type="match status" value="1"/>
</dbReference>
<dbReference type="HOGENOM" id="CLU_066192_58_3_9"/>
<dbReference type="SUPFAM" id="SSF47413">
    <property type="entry name" value="lambda repressor-like DNA-binding domains"/>
    <property type="match status" value="1"/>
</dbReference>
<dbReference type="Proteomes" id="UP000014937">
    <property type="component" value="Unassembled WGS sequence"/>
</dbReference>
<dbReference type="InterPro" id="IPR001387">
    <property type="entry name" value="Cro/C1-type_HTH"/>
</dbReference>
<name>R6WR82_9FIRM</name>
<feature type="domain" description="HTH cro/C1-type" evidence="2">
    <location>
        <begin position="7"/>
        <end position="61"/>
    </location>
</feature>
<dbReference type="Gene3D" id="1.10.260.40">
    <property type="entry name" value="lambda repressor-like DNA-binding domains"/>
    <property type="match status" value="1"/>
</dbReference>
<dbReference type="PANTHER" id="PTHR46558">
    <property type="entry name" value="TRACRIPTIONAL REGULATORY PROTEIN-RELATED-RELATED"/>
    <property type="match status" value="1"/>
</dbReference>
<proteinExistence type="predicted"/>